<dbReference type="EMBL" id="KK033838">
    <property type="protein sequence ID" value="EXL64905.1"/>
    <property type="molecule type" value="Genomic_DNA"/>
</dbReference>
<dbReference type="Proteomes" id="UP000030676">
    <property type="component" value="Unassembled WGS sequence"/>
</dbReference>
<dbReference type="AlphaFoldDB" id="X0GYD1"/>
<proteinExistence type="predicted"/>
<feature type="transmembrane region" description="Helical" evidence="1">
    <location>
        <begin position="67"/>
        <end position="90"/>
    </location>
</feature>
<accession>X0GYD1</accession>
<gene>
    <name evidence="2" type="ORF">FOPG_18851</name>
</gene>
<sequence>MFANDLWTSTLPVALSSPLFFSSSEAFKGTAILSCLVMASCVLLPIPAPKRASRSSNAATELCISPFNALFSSCSFRVVSSICLALWFIFSIELSSSLQCSVRRVEYVFIIG</sequence>
<evidence type="ECO:0000313" key="2">
    <source>
        <dbReference type="EMBL" id="EXL64905.1"/>
    </source>
</evidence>
<evidence type="ECO:0000256" key="1">
    <source>
        <dbReference type="SAM" id="Phobius"/>
    </source>
</evidence>
<keyword evidence="1" id="KW-1133">Transmembrane helix</keyword>
<protein>
    <submittedName>
        <fullName evidence="2">Uncharacterized protein</fullName>
    </submittedName>
</protein>
<dbReference type="HOGENOM" id="CLU_2145989_0_0_1"/>
<reference evidence="2" key="1">
    <citation type="submission" date="2011-11" db="EMBL/GenBank/DDBJ databases">
        <title>The Genome Sequence of Fusarium oxysporum PHW808.</title>
        <authorList>
            <consortium name="The Broad Institute Genome Sequencing Platform"/>
            <person name="Ma L.-J."/>
            <person name="Gale L.R."/>
            <person name="Schwartz D.C."/>
            <person name="Zhou S."/>
            <person name="Corby-Kistler H."/>
            <person name="Young S.K."/>
            <person name="Zeng Q."/>
            <person name="Gargeya S."/>
            <person name="Fitzgerald M."/>
            <person name="Haas B."/>
            <person name="Abouelleil A."/>
            <person name="Alvarado L."/>
            <person name="Arachchi H.M."/>
            <person name="Berlin A."/>
            <person name="Brown A."/>
            <person name="Chapman S.B."/>
            <person name="Chen Z."/>
            <person name="Dunbar C."/>
            <person name="Freedman E."/>
            <person name="Gearin G."/>
            <person name="Goldberg J."/>
            <person name="Griggs A."/>
            <person name="Gujja S."/>
            <person name="Heiman D."/>
            <person name="Howarth C."/>
            <person name="Larson L."/>
            <person name="Lui A."/>
            <person name="MacDonald P.J.P."/>
            <person name="Montmayeur A."/>
            <person name="Murphy C."/>
            <person name="Neiman D."/>
            <person name="Pearson M."/>
            <person name="Priest M."/>
            <person name="Roberts A."/>
            <person name="Saif S."/>
            <person name="Shea T."/>
            <person name="Shenoy N."/>
            <person name="Sisk P."/>
            <person name="Stolte C."/>
            <person name="Sykes S."/>
            <person name="Wortman J."/>
            <person name="Nusbaum C."/>
            <person name="Birren B."/>
        </authorList>
    </citation>
    <scope>NUCLEOTIDE SEQUENCE [LARGE SCALE GENOMIC DNA]</scope>
    <source>
        <strain evidence="2">54008</strain>
    </source>
</reference>
<keyword evidence="1" id="KW-0812">Transmembrane</keyword>
<feature type="transmembrane region" description="Helical" evidence="1">
    <location>
        <begin position="26"/>
        <end position="46"/>
    </location>
</feature>
<organism evidence="2">
    <name type="scientific">Fusarium oxysporum f. sp. conglutinans race 2 54008</name>
    <dbReference type="NCBI Taxonomy" id="1089457"/>
    <lineage>
        <taxon>Eukaryota</taxon>
        <taxon>Fungi</taxon>
        <taxon>Dikarya</taxon>
        <taxon>Ascomycota</taxon>
        <taxon>Pezizomycotina</taxon>
        <taxon>Sordariomycetes</taxon>
        <taxon>Hypocreomycetidae</taxon>
        <taxon>Hypocreales</taxon>
        <taxon>Nectriaceae</taxon>
        <taxon>Fusarium</taxon>
        <taxon>Fusarium oxysporum species complex</taxon>
    </lineage>
</organism>
<reference evidence="2" key="2">
    <citation type="submission" date="2014-03" db="EMBL/GenBank/DDBJ databases">
        <title>The Genome Annotation of Fusarium oxysporum PHW808.</title>
        <authorList>
            <consortium name="The Broad Institute Genomics Platform"/>
            <person name="Ma L.-J."/>
            <person name="Corby-Kistler H."/>
            <person name="Broz K."/>
            <person name="Gale L.R."/>
            <person name="Jonkers W."/>
            <person name="O'Donnell K."/>
            <person name="Ploetz R."/>
            <person name="Steinberg C."/>
            <person name="Schwartz D.C."/>
            <person name="VanEtten H."/>
            <person name="Zhou S."/>
            <person name="Young S.K."/>
            <person name="Zeng Q."/>
            <person name="Gargeya S."/>
            <person name="Fitzgerald M."/>
            <person name="Abouelleil A."/>
            <person name="Alvarado L."/>
            <person name="Chapman S.B."/>
            <person name="Gainer-Dewar J."/>
            <person name="Goldberg J."/>
            <person name="Griggs A."/>
            <person name="Gujja S."/>
            <person name="Hansen M."/>
            <person name="Howarth C."/>
            <person name="Imamovic A."/>
            <person name="Ireland A."/>
            <person name="Larimer J."/>
            <person name="McCowan C."/>
            <person name="Murphy C."/>
            <person name="Pearson M."/>
            <person name="Poon T.W."/>
            <person name="Priest M."/>
            <person name="Roberts A."/>
            <person name="Saif S."/>
            <person name="Shea T."/>
            <person name="Sykes S."/>
            <person name="Wortman J."/>
            <person name="Nusbaum C."/>
            <person name="Birren B."/>
        </authorList>
    </citation>
    <scope>NUCLEOTIDE SEQUENCE</scope>
    <source>
        <strain evidence="2">54008</strain>
    </source>
</reference>
<keyword evidence="1" id="KW-0472">Membrane</keyword>
<name>X0GYD1_FUSOX</name>